<feature type="compositionally biased region" description="Low complexity" evidence="1">
    <location>
        <begin position="22"/>
        <end position="40"/>
    </location>
</feature>
<proteinExistence type="predicted"/>
<dbReference type="Proteomes" id="UP001174209">
    <property type="component" value="Unassembled WGS sequence"/>
</dbReference>
<sequence length="129" mass="13583">MPARQHAPGSADPSGPAGRSVPAAAAGLPAGLPAGSPAALPERGRIKARGVIDRITIAPVTSSPSFTVLARIDWNGAKESVRIVWMGQRRVPGIEAGVSLRFEGMLSRVDGTPTVYNPRYEIIGRPEEY</sequence>
<gene>
    <name evidence="2" type="ORF">P5G52_14060</name>
</gene>
<accession>A0ABT8K3I0</accession>
<reference evidence="2" key="1">
    <citation type="submission" date="2023-06" db="EMBL/GenBank/DDBJ databases">
        <title>MT1 and MT2 Draft Genomes of Novel Species.</title>
        <authorList>
            <person name="Venkateswaran K."/>
        </authorList>
    </citation>
    <scope>NUCLEOTIDE SEQUENCE</scope>
    <source>
        <strain evidence="2">IIF3SC-B10</strain>
    </source>
</reference>
<evidence type="ECO:0000313" key="3">
    <source>
        <dbReference type="Proteomes" id="UP001174209"/>
    </source>
</evidence>
<keyword evidence="3" id="KW-1185">Reference proteome</keyword>
<feature type="region of interest" description="Disordered" evidence="1">
    <location>
        <begin position="1"/>
        <end position="40"/>
    </location>
</feature>
<dbReference type="RefSeq" id="WP_301228362.1">
    <property type="nucleotide sequence ID" value="NZ_JAROCG010000001.1"/>
</dbReference>
<dbReference type="EMBL" id="JAROCG010000001">
    <property type="protein sequence ID" value="MDN4611988.1"/>
    <property type="molecule type" value="Genomic_DNA"/>
</dbReference>
<evidence type="ECO:0000256" key="1">
    <source>
        <dbReference type="SAM" id="MobiDB-lite"/>
    </source>
</evidence>
<comment type="caution">
    <text evidence="2">The sequence shown here is derived from an EMBL/GenBank/DDBJ whole genome shotgun (WGS) entry which is preliminary data.</text>
</comment>
<evidence type="ECO:0000313" key="2">
    <source>
        <dbReference type="EMBL" id="MDN4611988.1"/>
    </source>
</evidence>
<evidence type="ECO:0008006" key="4">
    <source>
        <dbReference type="Google" id="ProtNLM"/>
    </source>
</evidence>
<name>A0ABT8K3I0_9MICC</name>
<protein>
    <recommendedName>
        <fullName evidence="4">DNA-binding protein</fullName>
    </recommendedName>
</protein>
<organism evidence="2 3">
    <name type="scientific">Arthrobacter burdickii</name>
    <dbReference type="NCBI Taxonomy" id="3035920"/>
    <lineage>
        <taxon>Bacteria</taxon>
        <taxon>Bacillati</taxon>
        <taxon>Actinomycetota</taxon>
        <taxon>Actinomycetes</taxon>
        <taxon>Micrococcales</taxon>
        <taxon>Micrococcaceae</taxon>
        <taxon>Arthrobacter</taxon>
    </lineage>
</organism>